<sequence>MYWQKKFSLFEDNDWSSAMSCNRFNAIMHYLKFCDEQVDKPAVEPGQPGYDKLYKVRRFLSMLLPKYEKESISSQWLAIDEQMIPRPEDTPYVGLAQQAVTDLLQSYGNKGYIVFTDNFYRTPTLSLKLKEMGINSLGTVKASAKGFAKEMVIPTKPKPQRGTSDWRHCGNLLAVSWFNKAVYFLSTVHKPNYATNVQQEAQVISRRSKEGVVNIPSPPLLKEYNKYMCGIDQADQNNRYYSVGRQCKRWPPRVVFHPLETSIDNALKI</sequence>
<protein>
    <recommendedName>
        <fullName evidence="1">PiggyBac transposable element-derived protein domain-containing protein</fullName>
    </recommendedName>
</protein>
<comment type="caution">
    <text evidence="2">The sequence shown here is derived from an EMBL/GenBank/DDBJ whole genome shotgun (WGS) entry which is preliminary data.</text>
</comment>
<dbReference type="AlphaFoldDB" id="A0AAD9Q898"/>
<dbReference type="InterPro" id="IPR029526">
    <property type="entry name" value="PGBD"/>
</dbReference>
<evidence type="ECO:0000259" key="1">
    <source>
        <dbReference type="Pfam" id="PF13843"/>
    </source>
</evidence>
<reference evidence="2" key="1">
    <citation type="journal article" date="2023" name="G3 (Bethesda)">
        <title>Whole genome assembly and annotation of the endangered Caribbean coral Acropora cervicornis.</title>
        <authorList>
            <person name="Selwyn J.D."/>
            <person name="Vollmer S.V."/>
        </authorList>
    </citation>
    <scope>NUCLEOTIDE SEQUENCE</scope>
    <source>
        <strain evidence="2">K2</strain>
    </source>
</reference>
<accession>A0AAD9Q898</accession>
<dbReference type="Proteomes" id="UP001249851">
    <property type="component" value="Unassembled WGS sequence"/>
</dbReference>
<reference evidence="2" key="2">
    <citation type="journal article" date="2023" name="Science">
        <title>Genomic signatures of disease resistance in endangered staghorn corals.</title>
        <authorList>
            <person name="Vollmer S.V."/>
            <person name="Selwyn J.D."/>
            <person name="Despard B.A."/>
            <person name="Roesel C.L."/>
        </authorList>
    </citation>
    <scope>NUCLEOTIDE SEQUENCE</scope>
    <source>
        <strain evidence="2">K2</strain>
    </source>
</reference>
<proteinExistence type="predicted"/>
<gene>
    <name evidence="2" type="ORF">P5673_021832</name>
</gene>
<dbReference type="PANTHER" id="PTHR46599:SF3">
    <property type="entry name" value="PIGGYBAC TRANSPOSABLE ELEMENT-DERIVED PROTEIN 4"/>
    <property type="match status" value="1"/>
</dbReference>
<organism evidence="2 3">
    <name type="scientific">Acropora cervicornis</name>
    <name type="common">Staghorn coral</name>
    <dbReference type="NCBI Taxonomy" id="6130"/>
    <lineage>
        <taxon>Eukaryota</taxon>
        <taxon>Metazoa</taxon>
        <taxon>Cnidaria</taxon>
        <taxon>Anthozoa</taxon>
        <taxon>Hexacorallia</taxon>
        <taxon>Scleractinia</taxon>
        <taxon>Astrocoeniina</taxon>
        <taxon>Acroporidae</taxon>
        <taxon>Acropora</taxon>
    </lineage>
</organism>
<dbReference type="Pfam" id="PF13843">
    <property type="entry name" value="DDE_Tnp_1_7"/>
    <property type="match status" value="1"/>
</dbReference>
<feature type="domain" description="PiggyBac transposable element-derived protein" evidence="1">
    <location>
        <begin position="92"/>
        <end position="266"/>
    </location>
</feature>
<name>A0AAD9Q898_ACRCE</name>
<dbReference type="EMBL" id="JARQWQ010000057">
    <property type="protein sequence ID" value="KAK2556221.1"/>
    <property type="molecule type" value="Genomic_DNA"/>
</dbReference>
<evidence type="ECO:0000313" key="3">
    <source>
        <dbReference type="Proteomes" id="UP001249851"/>
    </source>
</evidence>
<dbReference type="PANTHER" id="PTHR46599">
    <property type="entry name" value="PIGGYBAC TRANSPOSABLE ELEMENT-DERIVED PROTEIN 4"/>
    <property type="match status" value="1"/>
</dbReference>
<keyword evidence="3" id="KW-1185">Reference proteome</keyword>
<evidence type="ECO:0000313" key="2">
    <source>
        <dbReference type="EMBL" id="KAK2556221.1"/>
    </source>
</evidence>